<reference evidence="2 3" key="1">
    <citation type="submission" date="2018-07" db="EMBL/GenBank/DDBJ databases">
        <title>Section-level genome sequencing of Aspergillus section Nigri to investigate inter- and intra-species variation.</title>
        <authorList>
            <consortium name="DOE Joint Genome Institute"/>
            <person name="Vesth T.C."/>
            <person name="Nybo J.L."/>
            <person name="Theobald S."/>
            <person name="Frisvad J.C."/>
            <person name="Larsen T.O."/>
            <person name="Nielsen K.F."/>
            <person name="Hoof J.B."/>
            <person name="Brandl J."/>
            <person name="Salamov A."/>
            <person name="Riley R."/>
            <person name="Gladden J.M."/>
            <person name="Phatale P."/>
            <person name="Nielsen M.T."/>
            <person name="Lyhne E.K."/>
            <person name="Kogle M.E."/>
            <person name="Strasser K."/>
            <person name="McDonnell E."/>
            <person name="Barry K."/>
            <person name="Clum A."/>
            <person name="Chen C."/>
            <person name="Nolan M."/>
            <person name="Sandor L."/>
            <person name="Kuo A."/>
            <person name="Lipzen A."/>
            <person name="Hainaut M."/>
            <person name="Drula E."/>
            <person name="Tsang A."/>
            <person name="Magnuson J.K."/>
            <person name="Henrissat B."/>
            <person name="Wiebenga A."/>
            <person name="Simmons B.A."/>
            <person name="Makela M.R."/>
            <person name="De vries R.P."/>
            <person name="Grigoriev I.V."/>
            <person name="Mortensen U.H."/>
            <person name="Baker S.E."/>
            <person name="Andersen M.R."/>
        </authorList>
    </citation>
    <scope>NUCLEOTIDE SEQUENCE [LARGE SCALE GENOMIC DNA]</scope>
    <source>
        <strain evidence="2 3">ATCC 13157</strain>
    </source>
</reference>
<gene>
    <name evidence="2" type="ORF">M752DRAFT_262885</name>
</gene>
<dbReference type="AlphaFoldDB" id="A0A370PWL6"/>
<evidence type="ECO:0000256" key="1">
    <source>
        <dbReference type="SAM" id="MobiDB-lite"/>
    </source>
</evidence>
<organism evidence="2 3">
    <name type="scientific">Aspergillus phoenicis ATCC 13157</name>
    <dbReference type="NCBI Taxonomy" id="1353007"/>
    <lineage>
        <taxon>Eukaryota</taxon>
        <taxon>Fungi</taxon>
        <taxon>Dikarya</taxon>
        <taxon>Ascomycota</taxon>
        <taxon>Pezizomycotina</taxon>
        <taxon>Eurotiomycetes</taxon>
        <taxon>Eurotiomycetidae</taxon>
        <taxon>Eurotiales</taxon>
        <taxon>Aspergillaceae</taxon>
        <taxon>Aspergillus</taxon>
    </lineage>
</organism>
<accession>A0A370PWL6</accession>
<evidence type="ECO:0000313" key="3">
    <source>
        <dbReference type="Proteomes" id="UP000254937"/>
    </source>
</evidence>
<feature type="region of interest" description="Disordered" evidence="1">
    <location>
        <begin position="1"/>
        <end position="45"/>
    </location>
</feature>
<feature type="compositionally biased region" description="Low complexity" evidence="1">
    <location>
        <begin position="26"/>
        <end position="39"/>
    </location>
</feature>
<name>A0A370PWL6_ASPPH</name>
<dbReference type="Proteomes" id="UP000254937">
    <property type="component" value="Unassembled WGS sequence"/>
</dbReference>
<evidence type="ECO:0000313" key="2">
    <source>
        <dbReference type="EMBL" id="RDK46597.1"/>
    </source>
</evidence>
<keyword evidence="3" id="KW-1185">Reference proteome</keyword>
<protein>
    <submittedName>
        <fullName evidence="2">Uncharacterized protein</fullName>
    </submittedName>
</protein>
<dbReference type="EMBL" id="KZ851846">
    <property type="protein sequence ID" value="RDK46597.1"/>
    <property type="molecule type" value="Genomic_DNA"/>
</dbReference>
<proteinExistence type="predicted"/>
<sequence>MTDEARGGIRIGHSTNNDEEIKPVTSSEMGSSSSSSSEMDLPLLGGSPDCDRVLGILGSCGVKPSTRHEPVHMEHHNPGIHLIGDARDIIDSVTDKGHVMNQPGHSIQARLG</sequence>